<proteinExistence type="predicted"/>
<evidence type="ECO:0000256" key="2">
    <source>
        <dbReference type="ARBA" id="ARBA00018672"/>
    </source>
</evidence>
<dbReference type="InterPro" id="IPR016032">
    <property type="entry name" value="Sig_transdc_resp-reg_C-effctor"/>
</dbReference>
<evidence type="ECO:0000256" key="12">
    <source>
        <dbReference type="ARBA" id="ARBA00023163"/>
    </source>
</evidence>
<evidence type="ECO:0000256" key="9">
    <source>
        <dbReference type="ARBA" id="ARBA00023015"/>
    </source>
</evidence>
<evidence type="ECO:0000256" key="14">
    <source>
        <dbReference type="PIRNR" id="PIRNR002937"/>
    </source>
</evidence>
<dbReference type="Pfam" id="PF00072">
    <property type="entry name" value="Response_reg"/>
    <property type="match status" value="1"/>
</dbReference>
<keyword evidence="10 14" id="KW-0238">DNA-binding</keyword>
<keyword evidence="7 14" id="KW-0749">Sporulation</keyword>
<comment type="subcellular location">
    <subcellularLocation>
        <location evidence="1 14">Cytoplasm</location>
    </subcellularLocation>
</comment>
<dbReference type="PANTHER" id="PTHR44591:SF3">
    <property type="entry name" value="RESPONSE REGULATORY DOMAIN-CONTAINING PROTEIN"/>
    <property type="match status" value="1"/>
</dbReference>
<keyword evidence="11 14" id="KW-0010">Activator</keyword>
<dbReference type="PROSITE" id="PS50110">
    <property type="entry name" value="RESPONSE_REGULATORY"/>
    <property type="match status" value="1"/>
</dbReference>
<dbReference type="OrthoDB" id="9793299at2"/>
<dbReference type="AlphaFoldDB" id="A0A4P8IBQ7"/>
<feature type="binding site" evidence="15">
    <location>
        <position position="55"/>
    </location>
    <ligand>
        <name>Ca(2+)</name>
        <dbReference type="ChEBI" id="CHEBI:29108"/>
    </ligand>
</feature>
<evidence type="ECO:0000256" key="3">
    <source>
        <dbReference type="ARBA" id="ARBA00022490"/>
    </source>
</evidence>
<dbReference type="Gene3D" id="3.40.50.2300">
    <property type="match status" value="1"/>
</dbReference>
<organism evidence="18 19">
    <name type="scientific">Anaerostipes rhamnosivorans</name>
    <dbReference type="NCBI Taxonomy" id="1229621"/>
    <lineage>
        <taxon>Bacteria</taxon>
        <taxon>Bacillati</taxon>
        <taxon>Bacillota</taxon>
        <taxon>Clostridia</taxon>
        <taxon>Lachnospirales</taxon>
        <taxon>Lachnospiraceae</taxon>
        <taxon>Anaerostipes</taxon>
    </lineage>
</organism>
<dbReference type="GO" id="GO:0003677">
    <property type="term" value="F:DNA binding"/>
    <property type="evidence" value="ECO:0007669"/>
    <property type="project" value="UniProtKB-KW"/>
</dbReference>
<evidence type="ECO:0000256" key="6">
    <source>
        <dbReference type="ARBA" id="ARBA00022837"/>
    </source>
</evidence>
<dbReference type="InterPro" id="IPR036388">
    <property type="entry name" value="WH-like_DNA-bd_sf"/>
</dbReference>
<dbReference type="SUPFAM" id="SSF52172">
    <property type="entry name" value="CheY-like"/>
    <property type="match status" value="1"/>
</dbReference>
<dbReference type="InterPro" id="IPR001789">
    <property type="entry name" value="Sig_transdc_resp-reg_receiver"/>
</dbReference>
<protein>
    <recommendedName>
        <fullName evidence="2 14">Stage 0 sporulation protein A homolog</fullName>
    </recommendedName>
</protein>
<dbReference type="RefSeq" id="WP_137328477.1">
    <property type="nucleotide sequence ID" value="NZ_CP040058.1"/>
</dbReference>
<feature type="modified residue" description="4-aspartylphosphate" evidence="16">
    <location>
        <position position="55"/>
    </location>
</feature>
<dbReference type="GO" id="GO:0005509">
    <property type="term" value="F:calcium ion binding"/>
    <property type="evidence" value="ECO:0007669"/>
    <property type="project" value="UniProtKB-UniRule"/>
</dbReference>
<dbReference type="NCBIfam" id="TIGR02875">
    <property type="entry name" value="spore_0_A"/>
    <property type="match status" value="1"/>
</dbReference>
<evidence type="ECO:0000256" key="13">
    <source>
        <dbReference type="ARBA" id="ARBA00024867"/>
    </source>
</evidence>
<comment type="function">
    <text evidence="13 14">May play the central regulatory role in sporulation. It may be an element of the effector pathway responsible for the activation of sporulation genes in response to nutritional stress. Spo0A may act in concert with spo0H (a sigma factor) to control the expression of some genes that are critical to the sporulation process.</text>
</comment>
<dbReference type="PANTHER" id="PTHR44591">
    <property type="entry name" value="STRESS RESPONSE REGULATOR PROTEIN 1"/>
    <property type="match status" value="1"/>
</dbReference>
<dbReference type="Pfam" id="PF08769">
    <property type="entry name" value="Spo0A_C"/>
    <property type="match status" value="1"/>
</dbReference>
<evidence type="ECO:0000256" key="16">
    <source>
        <dbReference type="PROSITE-ProRule" id="PRU00169"/>
    </source>
</evidence>
<name>A0A4P8IBQ7_9FIRM</name>
<dbReference type="GO" id="GO:0051606">
    <property type="term" value="P:detection of stimulus"/>
    <property type="evidence" value="ECO:0007669"/>
    <property type="project" value="UniProtKB-UniRule"/>
</dbReference>
<evidence type="ECO:0000256" key="15">
    <source>
        <dbReference type="PIRSR" id="PIRSR002937-1"/>
    </source>
</evidence>
<evidence type="ECO:0000313" key="18">
    <source>
        <dbReference type="EMBL" id="QCP35048.1"/>
    </source>
</evidence>
<reference evidence="18 19" key="1">
    <citation type="submission" date="2019-05" db="EMBL/GenBank/DDBJ databases">
        <title>Complete genome sequencing of Anaerostipes rhamnosivorans.</title>
        <authorList>
            <person name="Bui T.P.N."/>
            <person name="de Vos W.M."/>
        </authorList>
    </citation>
    <scope>NUCLEOTIDE SEQUENCE [LARGE SCALE GENOMIC DNA]</scope>
    <source>
        <strain evidence="18 19">1y2</strain>
    </source>
</reference>
<accession>A0A4P8IBQ7</accession>
<dbReference type="InterPro" id="IPR014879">
    <property type="entry name" value="Spo0A_C"/>
</dbReference>
<dbReference type="InterPro" id="IPR050595">
    <property type="entry name" value="Bact_response_regulator"/>
</dbReference>
<dbReference type="InterPro" id="IPR012052">
    <property type="entry name" value="Spore_0_A"/>
</dbReference>
<evidence type="ECO:0000256" key="10">
    <source>
        <dbReference type="ARBA" id="ARBA00023125"/>
    </source>
</evidence>
<sequence length="268" mass="30418">MYDKRKILIAVSSQNEAKELCREMENEMQVVGVAYDGASAVKLIKEQEPDVVVIDIVLPVLDGLGVIEQCNGTIADDKIPSFIAITSIGNQRLIECISLMGVDYCMMKPFHTNVLIDRINQMMRMKRVNNNYPKTFEVKSEPAQKTFTEYDIQKDVTKIIRDLGIPAHIKGYQYIREGIIMAIHDVNMMNYITKLLYPTIAQKYKTTSSSVERAIRHAIEVAWSRGKIELLEEMFGYTISAGKGKPTNSEFIALIADKLRLEYHMNAS</sequence>
<evidence type="ECO:0000256" key="1">
    <source>
        <dbReference type="ARBA" id="ARBA00004496"/>
    </source>
</evidence>
<dbReference type="GO" id="GO:0003700">
    <property type="term" value="F:DNA-binding transcription factor activity"/>
    <property type="evidence" value="ECO:0007669"/>
    <property type="project" value="InterPro"/>
</dbReference>
<dbReference type="GO" id="GO:0000160">
    <property type="term" value="P:phosphorelay signal transduction system"/>
    <property type="evidence" value="ECO:0007669"/>
    <property type="project" value="UniProtKB-UniRule"/>
</dbReference>
<evidence type="ECO:0000313" key="19">
    <source>
        <dbReference type="Proteomes" id="UP000298653"/>
    </source>
</evidence>
<feature type="domain" description="Response regulatory" evidence="17">
    <location>
        <begin position="6"/>
        <end position="123"/>
    </location>
</feature>
<dbReference type="SUPFAM" id="SSF46894">
    <property type="entry name" value="C-terminal effector domain of the bipartite response regulators"/>
    <property type="match status" value="1"/>
</dbReference>
<keyword evidence="3 14" id="KW-0963">Cytoplasm</keyword>
<dbReference type="SMART" id="SM00448">
    <property type="entry name" value="REC"/>
    <property type="match status" value="1"/>
</dbReference>
<keyword evidence="8 14" id="KW-0902">Two-component regulatory system</keyword>
<evidence type="ECO:0000256" key="5">
    <source>
        <dbReference type="ARBA" id="ARBA00022553"/>
    </source>
</evidence>
<dbReference type="EMBL" id="CP040058">
    <property type="protein sequence ID" value="QCP35048.1"/>
    <property type="molecule type" value="Genomic_DNA"/>
</dbReference>
<keyword evidence="12 14" id="KW-0804">Transcription</keyword>
<evidence type="ECO:0000256" key="11">
    <source>
        <dbReference type="ARBA" id="ARBA00023159"/>
    </source>
</evidence>
<keyword evidence="14 15" id="KW-0479">Metal-binding</keyword>
<dbReference type="GO" id="GO:0030435">
    <property type="term" value="P:sporulation resulting in formation of a cellular spore"/>
    <property type="evidence" value="ECO:0007669"/>
    <property type="project" value="UniProtKB-UniRule"/>
</dbReference>
<keyword evidence="5 16" id="KW-0597">Phosphoprotein</keyword>
<dbReference type="GO" id="GO:0042173">
    <property type="term" value="P:regulation of sporulation resulting in formation of a cellular spore"/>
    <property type="evidence" value="ECO:0007669"/>
    <property type="project" value="InterPro"/>
</dbReference>
<dbReference type="Proteomes" id="UP000298653">
    <property type="component" value="Chromosome"/>
</dbReference>
<gene>
    <name evidence="18" type="ORF">AR1Y2_1594</name>
</gene>
<keyword evidence="9 14" id="KW-0805">Transcription regulation</keyword>
<keyword evidence="6 14" id="KW-0106">Calcium</keyword>
<evidence type="ECO:0000259" key="17">
    <source>
        <dbReference type="PROSITE" id="PS50110"/>
    </source>
</evidence>
<dbReference type="Gene3D" id="1.10.10.10">
    <property type="entry name" value="Winged helix-like DNA-binding domain superfamily/Winged helix DNA-binding domain"/>
    <property type="match status" value="1"/>
</dbReference>
<dbReference type="GO" id="GO:0005737">
    <property type="term" value="C:cytoplasm"/>
    <property type="evidence" value="ECO:0007669"/>
    <property type="project" value="UniProtKB-SubCell"/>
</dbReference>
<keyword evidence="19" id="KW-1185">Reference proteome</keyword>
<comment type="cofactor">
    <cofactor evidence="14 15">
        <name>Ca(2+)</name>
        <dbReference type="ChEBI" id="CHEBI:29108"/>
    </cofactor>
    <text evidence="14 15">Binds 1 Ca(2+) ion per subunit.</text>
</comment>
<evidence type="ECO:0000256" key="8">
    <source>
        <dbReference type="ARBA" id="ARBA00023012"/>
    </source>
</evidence>
<keyword evidence="4 14" id="KW-0678">Repressor</keyword>
<dbReference type="InterPro" id="IPR011006">
    <property type="entry name" value="CheY-like_superfamily"/>
</dbReference>
<evidence type="ECO:0000256" key="4">
    <source>
        <dbReference type="ARBA" id="ARBA00022491"/>
    </source>
</evidence>
<dbReference type="PIRSF" id="PIRSF002937">
    <property type="entry name" value="Res_reg_Spo0A"/>
    <property type="match status" value="1"/>
</dbReference>
<evidence type="ECO:0000256" key="7">
    <source>
        <dbReference type="ARBA" id="ARBA00022969"/>
    </source>
</evidence>
<dbReference type="KEGG" id="arf:AR1Y2_1594"/>